<dbReference type="RefSeq" id="WP_145230588.1">
    <property type="nucleotide sequence ID" value="NZ_VIVQ01000005.1"/>
</dbReference>
<dbReference type="InterPro" id="IPR010982">
    <property type="entry name" value="Lambda_DNA-bd_dom_sf"/>
</dbReference>
<dbReference type="EMBL" id="VIVQ01000005">
    <property type="protein sequence ID" value="TWE07363.1"/>
    <property type="molecule type" value="Genomic_DNA"/>
</dbReference>
<protein>
    <recommendedName>
        <fullName evidence="1">HTH cro/C1-type domain-containing protein</fullName>
    </recommendedName>
</protein>
<dbReference type="OrthoDB" id="3724431at2"/>
<dbReference type="PROSITE" id="PS50943">
    <property type="entry name" value="HTH_CROC1"/>
    <property type="match status" value="1"/>
</dbReference>
<dbReference type="AlphaFoldDB" id="A0A561DVI0"/>
<keyword evidence="3" id="KW-1185">Reference proteome</keyword>
<evidence type="ECO:0000313" key="3">
    <source>
        <dbReference type="Proteomes" id="UP000318297"/>
    </source>
</evidence>
<accession>A0A561DVI0</accession>
<dbReference type="SUPFAM" id="SSF47413">
    <property type="entry name" value="lambda repressor-like DNA-binding domains"/>
    <property type="match status" value="1"/>
</dbReference>
<dbReference type="Proteomes" id="UP000318297">
    <property type="component" value="Unassembled WGS sequence"/>
</dbReference>
<evidence type="ECO:0000259" key="1">
    <source>
        <dbReference type="PROSITE" id="PS50943"/>
    </source>
</evidence>
<comment type="caution">
    <text evidence="2">The sequence shown here is derived from an EMBL/GenBank/DDBJ whole genome shotgun (WGS) entry which is preliminary data.</text>
</comment>
<name>A0A561DVI0_9MICO</name>
<feature type="domain" description="HTH cro/C1-type" evidence="1">
    <location>
        <begin position="46"/>
        <end position="81"/>
    </location>
</feature>
<gene>
    <name evidence="2" type="ORF">BKA23_3376</name>
</gene>
<evidence type="ECO:0000313" key="2">
    <source>
        <dbReference type="EMBL" id="TWE07363.1"/>
    </source>
</evidence>
<reference evidence="2 3" key="1">
    <citation type="submission" date="2019-06" db="EMBL/GenBank/DDBJ databases">
        <title>Sequencing the genomes of 1000 actinobacteria strains.</title>
        <authorList>
            <person name="Klenk H.-P."/>
        </authorList>
    </citation>
    <scope>NUCLEOTIDE SEQUENCE [LARGE SCALE GENOMIC DNA]</scope>
    <source>
        <strain evidence="2 3">DSM 19560</strain>
    </source>
</reference>
<dbReference type="InterPro" id="IPR001387">
    <property type="entry name" value="Cro/C1-type_HTH"/>
</dbReference>
<organism evidence="2 3">
    <name type="scientific">Rudaeicoccus suwonensis</name>
    <dbReference type="NCBI Taxonomy" id="657409"/>
    <lineage>
        <taxon>Bacteria</taxon>
        <taxon>Bacillati</taxon>
        <taxon>Actinomycetota</taxon>
        <taxon>Actinomycetes</taxon>
        <taxon>Micrococcales</taxon>
        <taxon>Dermacoccaceae</taxon>
        <taxon>Rudaeicoccus</taxon>
    </lineage>
</organism>
<proteinExistence type="predicted"/>
<sequence>MAQSAGIPRLSEKLTWLFANVRGPRGSQPSAAELSNDLLDSYGVKVSAQYLNHLRRGYRNAPGGDVVHALAGYFGVPVEYFFDDEVERAVRQDLAALRDVARSDRGDIVAQVARLSPSALEALSHLLDDLPGSGGE</sequence>
<dbReference type="GO" id="GO:0003677">
    <property type="term" value="F:DNA binding"/>
    <property type="evidence" value="ECO:0007669"/>
    <property type="project" value="InterPro"/>
</dbReference>
<dbReference type="Gene3D" id="1.10.260.40">
    <property type="entry name" value="lambda repressor-like DNA-binding domains"/>
    <property type="match status" value="1"/>
</dbReference>